<dbReference type="Pfam" id="PF17189">
    <property type="entry name" value="Glyco_hydro_30C"/>
    <property type="match status" value="1"/>
</dbReference>
<dbReference type="InterPro" id="IPR033453">
    <property type="entry name" value="Glyco_hydro_30_TIM-barrel"/>
</dbReference>
<feature type="domain" description="Glycosyl hydrolase family 30 TIM-barrel" evidence="7">
    <location>
        <begin position="139"/>
        <end position="489"/>
    </location>
</feature>
<comment type="catalytic activity">
    <reaction evidence="1">
        <text>a beta-D-glucosyl-(1&lt;-&gt;1')-N-acylsphing-4-enine + H2O = an N-acylsphing-4-enine + D-glucose</text>
        <dbReference type="Rhea" id="RHEA:13269"/>
        <dbReference type="ChEBI" id="CHEBI:4167"/>
        <dbReference type="ChEBI" id="CHEBI:15377"/>
        <dbReference type="ChEBI" id="CHEBI:22801"/>
        <dbReference type="ChEBI" id="CHEBI:52639"/>
        <dbReference type="EC" id="3.2.1.45"/>
    </reaction>
    <physiologicalReaction direction="left-to-right" evidence="1">
        <dbReference type="Rhea" id="RHEA:13270"/>
    </physiologicalReaction>
</comment>
<evidence type="ECO:0000259" key="8">
    <source>
        <dbReference type="Pfam" id="PF17189"/>
    </source>
</evidence>
<dbReference type="EC" id="3.2.1.45" evidence="3 6"/>
<evidence type="ECO:0000256" key="1">
    <source>
        <dbReference type="ARBA" id="ARBA00001013"/>
    </source>
</evidence>
<dbReference type="EMBL" id="WJQU01000003">
    <property type="protein sequence ID" value="KAJ6637230.1"/>
    <property type="molecule type" value="Genomic_DNA"/>
</dbReference>
<dbReference type="GO" id="GO:0016020">
    <property type="term" value="C:membrane"/>
    <property type="evidence" value="ECO:0007669"/>
    <property type="project" value="GOC"/>
</dbReference>
<dbReference type="PANTHER" id="PTHR11069:SF23">
    <property type="entry name" value="LYSOSOMAL ACID GLUCOSYLCERAMIDASE"/>
    <property type="match status" value="1"/>
</dbReference>
<evidence type="ECO:0000256" key="6">
    <source>
        <dbReference type="RuleBase" id="RU361188"/>
    </source>
</evidence>
<keyword evidence="5 6" id="KW-0378">Hydrolase</keyword>
<evidence type="ECO:0000259" key="7">
    <source>
        <dbReference type="Pfam" id="PF02055"/>
    </source>
</evidence>
<comment type="similarity">
    <text evidence="2 6">Belongs to the glycosyl hydrolase 30 family.</text>
</comment>
<protein>
    <recommendedName>
        <fullName evidence="3 6">Glucosylceramidase</fullName>
        <ecNumber evidence="3 6">3.2.1.45</ecNumber>
    </recommendedName>
</protein>
<dbReference type="InterPro" id="IPR017853">
    <property type="entry name" value="GH"/>
</dbReference>
<evidence type="ECO:0000313" key="10">
    <source>
        <dbReference type="Proteomes" id="UP001151699"/>
    </source>
</evidence>
<sequence length="555" mass="63322">MGIGQHVKSDLITITSRDTFLSHKFITSPCQKKNFPKGIVCVCTEDYCDTLEDVDPIENDDIVLVSTSKGGLRFEVTRSKQNSRNRFIQNSSEYGINLLVPQVSSDRSYRESPDNFFKFFSIRADINVNRSITYQTNIGFGGAFTGSVSHIIDMLPKKLQDHIYKSYFSKTEGIGYNMMRIPIGGSDFDLAPWAYNEEPINDANLTNFQQLDDRDLKRISQLRDLKIASANDDIKYIGAAWSPPPWMKTNNHWTGLSALRSEYYSTWAQYHLKFLELMANEGVNFWAFSTGNEPLNGIIGWVFVHFMSLGWTASTQAKWVGEYLGPLLRNSSFKDVKLLGGDDQRYVMPIWFEEMQSAHSDAVDYLDGFAVHWYWDTIAPPSLLDKTHEKFPDKFMLNTESCLGDKPLTVHGPILGSWERAEQYARSYIEDLTHWVGGWVDWNIVLDESGGPNYVDNTVEAPVIVNTTSKNEFYKQPIFYIIGHFSRFIVENSIRIDVHSSHNSVETVGYIRPDNSVAIVLFNRSLLKADIRLRDGSFNIALTLPARSIHTLVYF</sequence>
<dbReference type="GO" id="GO:0004348">
    <property type="term" value="F:glucosylceramidase activity"/>
    <property type="evidence" value="ECO:0007669"/>
    <property type="project" value="UniProtKB-EC"/>
</dbReference>
<dbReference type="AlphaFoldDB" id="A0A9Q0RWX9"/>
<evidence type="ECO:0000313" key="9">
    <source>
        <dbReference type="EMBL" id="KAJ6637230.1"/>
    </source>
</evidence>
<evidence type="ECO:0000256" key="4">
    <source>
        <dbReference type="ARBA" id="ARBA00022729"/>
    </source>
</evidence>
<organism evidence="9 10">
    <name type="scientific">Pseudolycoriella hygida</name>
    <dbReference type="NCBI Taxonomy" id="35572"/>
    <lineage>
        <taxon>Eukaryota</taxon>
        <taxon>Metazoa</taxon>
        <taxon>Ecdysozoa</taxon>
        <taxon>Arthropoda</taxon>
        <taxon>Hexapoda</taxon>
        <taxon>Insecta</taxon>
        <taxon>Pterygota</taxon>
        <taxon>Neoptera</taxon>
        <taxon>Endopterygota</taxon>
        <taxon>Diptera</taxon>
        <taxon>Nematocera</taxon>
        <taxon>Sciaroidea</taxon>
        <taxon>Sciaridae</taxon>
        <taxon>Pseudolycoriella</taxon>
    </lineage>
</organism>
<name>A0A9Q0RWX9_9DIPT</name>
<evidence type="ECO:0000256" key="5">
    <source>
        <dbReference type="ARBA" id="ARBA00022801"/>
    </source>
</evidence>
<gene>
    <name evidence="9" type="primary">gba-4</name>
    <name evidence="9" type="ORF">Bhyg_09960</name>
</gene>
<dbReference type="GO" id="GO:0006680">
    <property type="term" value="P:glucosylceramide catabolic process"/>
    <property type="evidence" value="ECO:0007669"/>
    <property type="project" value="TreeGrafter"/>
</dbReference>
<dbReference type="PANTHER" id="PTHR11069">
    <property type="entry name" value="GLUCOSYLCERAMIDASE"/>
    <property type="match status" value="1"/>
</dbReference>
<dbReference type="Pfam" id="PF02055">
    <property type="entry name" value="Glyco_hydro_30"/>
    <property type="match status" value="1"/>
</dbReference>
<dbReference type="SUPFAM" id="SSF51445">
    <property type="entry name" value="(Trans)glycosidases"/>
    <property type="match status" value="1"/>
</dbReference>
<dbReference type="Proteomes" id="UP001151699">
    <property type="component" value="Chromosome X"/>
</dbReference>
<feature type="domain" description="Glycosyl hydrolase family 30 beta sandwich" evidence="8">
    <location>
        <begin position="493"/>
        <end position="552"/>
    </location>
</feature>
<reference evidence="9" key="1">
    <citation type="submission" date="2022-07" db="EMBL/GenBank/DDBJ databases">
        <authorList>
            <person name="Trinca V."/>
            <person name="Uliana J.V.C."/>
            <person name="Torres T.T."/>
            <person name="Ward R.J."/>
            <person name="Monesi N."/>
        </authorList>
    </citation>
    <scope>NUCLEOTIDE SEQUENCE</scope>
    <source>
        <strain evidence="9">HSMRA1968</strain>
        <tissue evidence="9">Whole embryos</tissue>
    </source>
</reference>
<keyword evidence="10" id="KW-1185">Reference proteome</keyword>
<accession>A0A9Q0RWX9</accession>
<dbReference type="OrthoDB" id="2160638at2759"/>
<keyword evidence="4" id="KW-0732">Signal</keyword>
<proteinExistence type="inferred from homology"/>
<keyword evidence="6" id="KW-0746">Sphingolipid metabolism</keyword>
<evidence type="ECO:0000256" key="3">
    <source>
        <dbReference type="ARBA" id="ARBA00012658"/>
    </source>
</evidence>
<dbReference type="InterPro" id="IPR001139">
    <property type="entry name" value="Glyco_hydro_30"/>
</dbReference>
<keyword evidence="6" id="KW-0443">Lipid metabolism</keyword>
<dbReference type="InterPro" id="IPR033452">
    <property type="entry name" value="GH30_C"/>
</dbReference>
<keyword evidence="6" id="KW-0326">Glycosidase</keyword>
<evidence type="ECO:0000256" key="2">
    <source>
        <dbReference type="ARBA" id="ARBA00005382"/>
    </source>
</evidence>
<dbReference type="Gene3D" id="3.20.20.80">
    <property type="entry name" value="Glycosidases"/>
    <property type="match status" value="1"/>
</dbReference>
<comment type="caution">
    <text evidence="9">The sequence shown here is derived from an EMBL/GenBank/DDBJ whole genome shotgun (WGS) entry which is preliminary data.</text>
</comment>